<dbReference type="EMBL" id="JACPNR010000006">
    <property type="protein sequence ID" value="MBI2678190.1"/>
    <property type="molecule type" value="Genomic_DNA"/>
</dbReference>
<evidence type="ECO:0000313" key="1">
    <source>
        <dbReference type="EMBL" id="MBI2678190.1"/>
    </source>
</evidence>
<proteinExistence type="predicted"/>
<organism evidence="1 2">
    <name type="scientific">Candidatus Korobacter versatilis</name>
    <dbReference type="NCBI Taxonomy" id="658062"/>
    <lineage>
        <taxon>Bacteria</taxon>
        <taxon>Pseudomonadati</taxon>
        <taxon>Acidobacteriota</taxon>
        <taxon>Terriglobia</taxon>
        <taxon>Terriglobales</taxon>
        <taxon>Candidatus Korobacteraceae</taxon>
        <taxon>Candidatus Korobacter</taxon>
    </lineage>
</organism>
<gene>
    <name evidence="1" type="ORF">HYX28_05370</name>
</gene>
<dbReference type="InterPro" id="IPR035069">
    <property type="entry name" value="TTHA1013/TTHA0281-like"/>
</dbReference>
<comment type="caution">
    <text evidence="1">The sequence shown here is derived from an EMBL/GenBank/DDBJ whole genome shotgun (WGS) entry which is preliminary data.</text>
</comment>
<dbReference type="Gene3D" id="3.30.160.250">
    <property type="match status" value="1"/>
</dbReference>
<dbReference type="Proteomes" id="UP000779809">
    <property type="component" value="Unassembled WGS sequence"/>
</dbReference>
<dbReference type="AlphaFoldDB" id="A0A932EQU5"/>
<protein>
    <submittedName>
        <fullName evidence="1">Type II toxin-antitoxin system HicB family antitoxin</fullName>
    </submittedName>
</protein>
<dbReference type="SUPFAM" id="SSF143100">
    <property type="entry name" value="TTHA1013/TTHA0281-like"/>
    <property type="match status" value="1"/>
</dbReference>
<accession>A0A932EQU5</accession>
<evidence type="ECO:0000313" key="2">
    <source>
        <dbReference type="Proteomes" id="UP000779809"/>
    </source>
</evidence>
<name>A0A932EQU5_9BACT</name>
<sequence length="71" mass="7644">MSSAKRSLRIELDREEDGRWIAEVPDLPGVLVYGATEAEAVNAAKALALRVLADRIEAEHSAPALIEFAVA</sequence>
<reference evidence="1" key="1">
    <citation type="submission" date="2020-07" db="EMBL/GenBank/DDBJ databases">
        <title>Huge and variable diversity of episymbiotic CPR bacteria and DPANN archaea in groundwater ecosystems.</title>
        <authorList>
            <person name="He C.Y."/>
            <person name="Keren R."/>
            <person name="Whittaker M."/>
            <person name="Farag I.F."/>
            <person name="Doudna J."/>
            <person name="Cate J.H.D."/>
            <person name="Banfield J.F."/>
        </authorList>
    </citation>
    <scope>NUCLEOTIDE SEQUENCE</scope>
    <source>
        <strain evidence="1">NC_groundwater_580_Pr5_B-0.1um_64_19</strain>
    </source>
</reference>